<keyword evidence="11" id="KW-1185">Reference proteome</keyword>
<dbReference type="Gene3D" id="3.30.450.20">
    <property type="entry name" value="PAS domain"/>
    <property type="match status" value="1"/>
</dbReference>
<evidence type="ECO:0000256" key="6">
    <source>
        <dbReference type="SAM" id="Coils"/>
    </source>
</evidence>
<keyword evidence="3" id="KW-0597">Phosphoprotein</keyword>
<dbReference type="InterPro" id="IPR013767">
    <property type="entry name" value="PAS_fold"/>
</dbReference>
<dbReference type="InterPro" id="IPR005467">
    <property type="entry name" value="His_kinase_dom"/>
</dbReference>
<dbReference type="Gene3D" id="3.30.565.10">
    <property type="entry name" value="Histidine kinase-like ATPase, C-terminal domain"/>
    <property type="match status" value="1"/>
</dbReference>
<feature type="transmembrane region" description="Helical" evidence="8">
    <location>
        <begin position="299"/>
        <end position="317"/>
    </location>
</feature>
<dbReference type="Pfam" id="PF00512">
    <property type="entry name" value="HisKA"/>
    <property type="match status" value="1"/>
</dbReference>
<feature type="domain" description="Histidine kinase" evidence="9">
    <location>
        <begin position="477"/>
        <end position="701"/>
    </location>
</feature>
<dbReference type="STRING" id="414684.RC1_3402"/>
<keyword evidence="5 10" id="KW-0418">Kinase</keyword>
<dbReference type="HOGENOM" id="CLU_388765_0_0_5"/>
<dbReference type="EMBL" id="CP000613">
    <property type="protein sequence ID" value="ACJ00762.1"/>
    <property type="molecule type" value="Genomic_DNA"/>
</dbReference>
<feature type="region of interest" description="Disordered" evidence="7">
    <location>
        <begin position="1"/>
        <end position="28"/>
    </location>
</feature>
<proteinExistence type="predicted"/>
<dbReference type="SMART" id="SM00387">
    <property type="entry name" value="HATPase_c"/>
    <property type="match status" value="1"/>
</dbReference>
<dbReference type="GO" id="GO:0005886">
    <property type="term" value="C:plasma membrane"/>
    <property type="evidence" value="ECO:0007669"/>
    <property type="project" value="TreeGrafter"/>
</dbReference>
<name>B6IWT8_RHOCS</name>
<evidence type="ECO:0000256" key="5">
    <source>
        <dbReference type="ARBA" id="ARBA00022777"/>
    </source>
</evidence>
<dbReference type="PANTHER" id="PTHR43047:SF72">
    <property type="entry name" value="OSMOSENSING HISTIDINE PROTEIN KINASE SLN1"/>
    <property type="match status" value="1"/>
</dbReference>
<evidence type="ECO:0000256" key="8">
    <source>
        <dbReference type="SAM" id="Phobius"/>
    </source>
</evidence>
<keyword evidence="8" id="KW-0812">Transmembrane</keyword>
<dbReference type="InterPro" id="IPR000014">
    <property type="entry name" value="PAS"/>
</dbReference>
<dbReference type="KEGG" id="rce:RC1_3402"/>
<evidence type="ECO:0000259" key="9">
    <source>
        <dbReference type="PROSITE" id="PS50109"/>
    </source>
</evidence>
<evidence type="ECO:0000313" key="10">
    <source>
        <dbReference type="EMBL" id="ACJ00762.1"/>
    </source>
</evidence>
<dbReference type="GO" id="GO:0006355">
    <property type="term" value="P:regulation of DNA-templated transcription"/>
    <property type="evidence" value="ECO:0007669"/>
    <property type="project" value="InterPro"/>
</dbReference>
<dbReference type="CDD" id="cd00082">
    <property type="entry name" value="HisKA"/>
    <property type="match status" value="1"/>
</dbReference>
<dbReference type="SMART" id="SM00388">
    <property type="entry name" value="HisKA"/>
    <property type="match status" value="1"/>
</dbReference>
<dbReference type="RefSeq" id="WP_012568540.1">
    <property type="nucleotide sequence ID" value="NC_011420.2"/>
</dbReference>
<dbReference type="InterPro" id="IPR036097">
    <property type="entry name" value="HisK_dim/P_sf"/>
</dbReference>
<reference evidence="10 11" key="1">
    <citation type="journal article" date="2010" name="BMC Genomics">
        <title>Metabolic flexibility revealed in the genome of the cyst-forming alpha-1 proteobacterium Rhodospirillum centenum.</title>
        <authorList>
            <person name="Lu Y.K."/>
            <person name="Marden J."/>
            <person name="Han M."/>
            <person name="Swingley W.D."/>
            <person name="Mastrian S.D."/>
            <person name="Chowdhury S.R."/>
            <person name="Hao J."/>
            <person name="Helmy T."/>
            <person name="Kim S."/>
            <person name="Kurdoglu A.A."/>
            <person name="Matthies H.J."/>
            <person name="Rollo D."/>
            <person name="Stothard P."/>
            <person name="Blankenship R.E."/>
            <person name="Bauer C.E."/>
            <person name="Touchman J.W."/>
        </authorList>
    </citation>
    <scope>NUCLEOTIDE SEQUENCE [LARGE SCALE GENOMIC DNA]</scope>
    <source>
        <strain evidence="11">ATCC 51521 / SW</strain>
    </source>
</reference>
<dbReference type="InterPro" id="IPR003594">
    <property type="entry name" value="HATPase_dom"/>
</dbReference>
<dbReference type="PROSITE" id="PS50109">
    <property type="entry name" value="HIS_KIN"/>
    <property type="match status" value="1"/>
</dbReference>
<evidence type="ECO:0000256" key="1">
    <source>
        <dbReference type="ARBA" id="ARBA00000085"/>
    </source>
</evidence>
<dbReference type="InterPro" id="IPR007892">
    <property type="entry name" value="CHASE4"/>
</dbReference>
<keyword evidence="6" id="KW-0175">Coiled coil</keyword>
<keyword evidence="4" id="KW-0808">Transferase</keyword>
<dbReference type="InterPro" id="IPR035965">
    <property type="entry name" value="PAS-like_dom_sf"/>
</dbReference>
<evidence type="ECO:0000256" key="3">
    <source>
        <dbReference type="ARBA" id="ARBA00022553"/>
    </source>
</evidence>
<dbReference type="SUPFAM" id="SSF55874">
    <property type="entry name" value="ATPase domain of HSP90 chaperone/DNA topoisomerase II/histidine kinase"/>
    <property type="match status" value="1"/>
</dbReference>
<keyword evidence="8" id="KW-0472">Membrane</keyword>
<evidence type="ECO:0000256" key="7">
    <source>
        <dbReference type="SAM" id="MobiDB-lite"/>
    </source>
</evidence>
<evidence type="ECO:0000256" key="2">
    <source>
        <dbReference type="ARBA" id="ARBA00012438"/>
    </source>
</evidence>
<dbReference type="InterPro" id="IPR036890">
    <property type="entry name" value="HATPase_C_sf"/>
</dbReference>
<dbReference type="SMART" id="SM00091">
    <property type="entry name" value="PAS"/>
    <property type="match status" value="1"/>
</dbReference>
<feature type="coiled-coil region" evidence="6">
    <location>
        <begin position="443"/>
        <end position="470"/>
    </location>
</feature>
<dbReference type="InterPro" id="IPR004358">
    <property type="entry name" value="Sig_transdc_His_kin-like_C"/>
</dbReference>
<dbReference type="Pfam" id="PF02518">
    <property type="entry name" value="HATPase_c"/>
    <property type="match status" value="1"/>
</dbReference>
<keyword evidence="8" id="KW-1133">Transmembrane helix</keyword>
<accession>B6IWT8</accession>
<dbReference type="eggNOG" id="COG2205">
    <property type="taxonomic scope" value="Bacteria"/>
</dbReference>
<sequence length="710" mass="74405">MGGATGDGGDADSDTVTMAGRDATSPGVAGPRAFFPALPGGPEKALPGGGAQLPLLVPVILLLLVAVAAVAGILILGAREQDRAMAVQSHRMVEVALAQAERALGNNVRDYALWDDAVTNLLVAPDPGWARRNLGASLDASFGIAATAVVDDAGRIALLLEQGTLVADLTGTPADPAIIALAARARSVPARTDDPATGIVLHHGRPALAAAADIRWERWEDRPAPGAVLVMIQPLEGTMLERLAAPLMLGPLRFEPAGTATDAAIPVGLALATADGRPAGLLIWSPPAPARDFLGRTGWFLFGIIAAMVGLTALFLARAQASAAEGVEMANALRHSEDRYRRLLQALPDMVALLRDGRIMLMNPGGGGLLGLRDPEEVLDRPFADLLTESERAGFRIMAVQAAQESRPVWCSTALLRADGTALPVDLALLAVADGNGPLLLVLARDLSELSGLRERLQEVEAAAERAGRARSRFLSAVGHELRTPLNAIIGFSEILRDELLGSLGNNRYRDYAQDIHDGGLHLLRLTNDLVDLARIEAGQLDLRESWTDVQGLVDRCLRLGATRAAGLGVTLGADIRPPGLRVLADEARLRQILANLLDNAIRHSERGSHVQVRASGEGGIFTLQVADQGVGMTEKEVRAALRPFGEAPAAGEAEGTARQTAPGLGLPLVRGYVEAHGGHLAIASDPGAGTTVTVTLPRGRIYLPEAARA</sequence>
<protein>
    <recommendedName>
        <fullName evidence="2">histidine kinase</fullName>
        <ecNumber evidence="2">2.7.13.3</ecNumber>
    </recommendedName>
</protein>
<evidence type="ECO:0000256" key="4">
    <source>
        <dbReference type="ARBA" id="ARBA00022679"/>
    </source>
</evidence>
<dbReference type="OrthoDB" id="6115735at2"/>
<dbReference type="GO" id="GO:0000155">
    <property type="term" value="F:phosphorelay sensor kinase activity"/>
    <property type="evidence" value="ECO:0007669"/>
    <property type="project" value="InterPro"/>
</dbReference>
<dbReference type="InterPro" id="IPR003661">
    <property type="entry name" value="HisK_dim/P_dom"/>
</dbReference>
<dbReference type="GO" id="GO:0009927">
    <property type="term" value="F:histidine phosphotransfer kinase activity"/>
    <property type="evidence" value="ECO:0007669"/>
    <property type="project" value="TreeGrafter"/>
</dbReference>
<dbReference type="EC" id="2.7.13.3" evidence="2"/>
<dbReference type="SUPFAM" id="SSF55785">
    <property type="entry name" value="PYP-like sensor domain (PAS domain)"/>
    <property type="match status" value="1"/>
</dbReference>
<gene>
    <name evidence="10" type="primary">divJ</name>
    <name evidence="10" type="ordered locus">RC1_3402</name>
</gene>
<dbReference type="SUPFAM" id="SSF47384">
    <property type="entry name" value="Homodimeric domain of signal transducing histidine kinase"/>
    <property type="match status" value="1"/>
</dbReference>
<dbReference type="PRINTS" id="PR00344">
    <property type="entry name" value="BCTRLSENSOR"/>
</dbReference>
<dbReference type="Gene3D" id="1.10.287.130">
    <property type="match status" value="1"/>
</dbReference>
<dbReference type="Pfam" id="PF05228">
    <property type="entry name" value="CHASE4"/>
    <property type="match status" value="1"/>
</dbReference>
<dbReference type="AlphaFoldDB" id="B6IWT8"/>
<feature type="transmembrane region" description="Helical" evidence="8">
    <location>
        <begin position="55"/>
        <end position="76"/>
    </location>
</feature>
<evidence type="ECO:0000313" key="11">
    <source>
        <dbReference type="Proteomes" id="UP000001591"/>
    </source>
</evidence>
<dbReference type="CDD" id="cd00075">
    <property type="entry name" value="HATPase"/>
    <property type="match status" value="1"/>
</dbReference>
<dbReference type="Proteomes" id="UP000001591">
    <property type="component" value="Chromosome"/>
</dbReference>
<organism evidence="10 11">
    <name type="scientific">Rhodospirillum centenum (strain ATCC 51521 / SW)</name>
    <dbReference type="NCBI Taxonomy" id="414684"/>
    <lineage>
        <taxon>Bacteria</taxon>
        <taxon>Pseudomonadati</taxon>
        <taxon>Pseudomonadota</taxon>
        <taxon>Alphaproteobacteria</taxon>
        <taxon>Rhodospirillales</taxon>
        <taxon>Rhodospirillaceae</taxon>
        <taxon>Rhodospirillum</taxon>
    </lineage>
</organism>
<dbReference type="NCBIfam" id="TIGR00229">
    <property type="entry name" value="sensory_box"/>
    <property type="match status" value="1"/>
</dbReference>
<comment type="catalytic activity">
    <reaction evidence="1">
        <text>ATP + protein L-histidine = ADP + protein N-phospho-L-histidine.</text>
        <dbReference type="EC" id="2.7.13.3"/>
    </reaction>
</comment>
<dbReference type="Pfam" id="PF00989">
    <property type="entry name" value="PAS"/>
    <property type="match status" value="1"/>
</dbReference>
<dbReference type="PANTHER" id="PTHR43047">
    <property type="entry name" value="TWO-COMPONENT HISTIDINE PROTEIN KINASE"/>
    <property type="match status" value="1"/>
</dbReference>